<name>A0A397PDQ3_9SPHN</name>
<feature type="domain" description="HTH iclR-type" evidence="4">
    <location>
        <begin position="19"/>
        <end position="78"/>
    </location>
</feature>
<dbReference type="InterPro" id="IPR036390">
    <property type="entry name" value="WH_DNA-bd_sf"/>
</dbReference>
<keyword evidence="3" id="KW-0804">Transcription</keyword>
<dbReference type="InterPro" id="IPR014757">
    <property type="entry name" value="Tscrpt_reg_IclR_C"/>
</dbReference>
<dbReference type="SUPFAM" id="SSF55781">
    <property type="entry name" value="GAF domain-like"/>
    <property type="match status" value="1"/>
</dbReference>
<dbReference type="Pfam" id="PF01614">
    <property type="entry name" value="IclR_C"/>
    <property type="match status" value="1"/>
</dbReference>
<evidence type="ECO:0000256" key="1">
    <source>
        <dbReference type="ARBA" id="ARBA00023015"/>
    </source>
</evidence>
<dbReference type="InterPro" id="IPR050707">
    <property type="entry name" value="HTH_MetabolicPath_Reg"/>
</dbReference>
<keyword evidence="7" id="KW-1185">Reference proteome</keyword>
<dbReference type="EMBL" id="QXDC01000003">
    <property type="protein sequence ID" value="RIA43761.1"/>
    <property type="molecule type" value="Genomic_DNA"/>
</dbReference>
<dbReference type="InterPro" id="IPR029016">
    <property type="entry name" value="GAF-like_dom_sf"/>
</dbReference>
<dbReference type="InterPro" id="IPR005471">
    <property type="entry name" value="Tscrpt_reg_IclR_N"/>
</dbReference>
<dbReference type="PANTHER" id="PTHR30136:SF35">
    <property type="entry name" value="HTH-TYPE TRANSCRIPTIONAL REGULATOR RV1719"/>
    <property type="match status" value="1"/>
</dbReference>
<dbReference type="AlphaFoldDB" id="A0A397PDQ3"/>
<protein>
    <submittedName>
        <fullName evidence="6">IclR family transcriptional regulator</fullName>
    </submittedName>
</protein>
<dbReference type="PROSITE" id="PS51078">
    <property type="entry name" value="ICLR_ED"/>
    <property type="match status" value="1"/>
</dbReference>
<dbReference type="PROSITE" id="PS51077">
    <property type="entry name" value="HTH_ICLR"/>
    <property type="match status" value="1"/>
</dbReference>
<dbReference type="PANTHER" id="PTHR30136">
    <property type="entry name" value="HELIX-TURN-HELIX TRANSCRIPTIONAL REGULATOR, ICLR FAMILY"/>
    <property type="match status" value="1"/>
</dbReference>
<accession>A0A397PDQ3</accession>
<dbReference type="InterPro" id="IPR036388">
    <property type="entry name" value="WH-like_DNA-bd_sf"/>
</dbReference>
<dbReference type="Gene3D" id="3.30.450.40">
    <property type="match status" value="1"/>
</dbReference>
<proteinExistence type="predicted"/>
<keyword evidence="2" id="KW-0238">DNA-binding</keyword>
<dbReference type="Proteomes" id="UP000266568">
    <property type="component" value="Unassembled WGS sequence"/>
</dbReference>
<dbReference type="Pfam" id="PF09339">
    <property type="entry name" value="HTH_IclR"/>
    <property type="match status" value="1"/>
</dbReference>
<gene>
    <name evidence="6" type="ORF">DFR49_1990</name>
</gene>
<dbReference type="OrthoDB" id="6057486at2"/>
<sequence>MTTAATSDGNRGKTEPKGSQTLLRGLDILDQVVDGPVALAELSARMGLTRSTTHRLATALIDRGFLIFMPRKGYRLGPKLLHLGFVAQSQVDLIQIARPHIEALAARTGDTVHLGRLDTDRALYLDKISGRRRVEISSRVGDRHPLTSTGLGKALLLDFAPAHWRHLFEDDQARGAPAADYATWERRMRRYVAAGCAFDLEENEDRIRCVAAPIHDASGRTVAAISVSSAAQYMDKERMAALSDDVLATAQRINLALGQEPAPAAEENDEAEE</sequence>
<evidence type="ECO:0000259" key="5">
    <source>
        <dbReference type="PROSITE" id="PS51078"/>
    </source>
</evidence>
<keyword evidence="1" id="KW-0805">Transcription regulation</keyword>
<dbReference type="GO" id="GO:0003700">
    <property type="term" value="F:DNA-binding transcription factor activity"/>
    <property type="evidence" value="ECO:0007669"/>
    <property type="project" value="TreeGrafter"/>
</dbReference>
<evidence type="ECO:0000313" key="7">
    <source>
        <dbReference type="Proteomes" id="UP000266568"/>
    </source>
</evidence>
<dbReference type="SUPFAM" id="SSF46785">
    <property type="entry name" value="Winged helix' DNA-binding domain"/>
    <property type="match status" value="1"/>
</dbReference>
<organism evidence="6 7">
    <name type="scientific">Hephaestia caeni</name>
    <dbReference type="NCBI Taxonomy" id="645617"/>
    <lineage>
        <taxon>Bacteria</taxon>
        <taxon>Pseudomonadati</taxon>
        <taxon>Pseudomonadota</taxon>
        <taxon>Alphaproteobacteria</taxon>
        <taxon>Sphingomonadales</taxon>
        <taxon>Sphingomonadaceae</taxon>
        <taxon>Hephaestia</taxon>
    </lineage>
</organism>
<reference evidence="6 7" key="1">
    <citation type="submission" date="2018-08" db="EMBL/GenBank/DDBJ databases">
        <title>Genomic Encyclopedia of Type Strains, Phase IV (KMG-IV): sequencing the most valuable type-strain genomes for metagenomic binning, comparative biology and taxonomic classification.</title>
        <authorList>
            <person name="Goeker M."/>
        </authorList>
    </citation>
    <scope>NUCLEOTIDE SEQUENCE [LARGE SCALE GENOMIC DNA]</scope>
    <source>
        <strain evidence="6 7">DSM 25527</strain>
    </source>
</reference>
<evidence type="ECO:0000313" key="6">
    <source>
        <dbReference type="EMBL" id="RIA43761.1"/>
    </source>
</evidence>
<dbReference type="GO" id="GO:0045892">
    <property type="term" value="P:negative regulation of DNA-templated transcription"/>
    <property type="evidence" value="ECO:0007669"/>
    <property type="project" value="TreeGrafter"/>
</dbReference>
<feature type="domain" description="IclR-ED" evidence="5">
    <location>
        <begin position="79"/>
        <end position="259"/>
    </location>
</feature>
<evidence type="ECO:0000256" key="2">
    <source>
        <dbReference type="ARBA" id="ARBA00023125"/>
    </source>
</evidence>
<evidence type="ECO:0000256" key="3">
    <source>
        <dbReference type="ARBA" id="ARBA00023163"/>
    </source>
</evidence>
<evidence type="ECO:0000259" key="4">
    <source>
        <dbReference type="PROSITE" id="PS51077"/>
    </source>
</evidence>
<dbReference type="GO" id="GO:0003677">
    <property type="term" value="F:DNA binding"/>
    <property type="evidence" value="ECO:0007669"/>
    <property type="project" value="UniProtKB-KW"/>
</dbReference>
<comment type="caution">
    <text evidence="6">The sequence shown here is derived from an EMBL/GenBank/DDBJ whole genome shotgun (WGS) entry which is preliminary data.</text>
</comment>
<dbReference type="SMART" id="SM00346">
    <property type="entry name" value="HTH_ICLR"/>
    <property type="match status" value="1"/>
</dbReference>
<dbReference type="RefSeq" id="WP_119035574.1">
    <property type="nucleotide sequence ID" value="NZ_QXDC01000003.1"/>
</dbReference>
<dbReference type="Gene3D" id="1.10.10.10">
    <property type="entry name" value="Winged helix-like DNA-binding domain superfamily/Winged helix DNA-binding domain"/>
    <property type="match status" value="1"/>
</dbReference>